<dbReference type="EMBL" id="MKIN01000021">
    <property type="protein sequence ID" value="OLP50232.1"/>
    <property type="molecule type" value="Genomic_DNA"/>
</dbReference>
<organism evidence="1 2">
    <name type="scientific">Allorhizobium taibaishanense</name>
    <dbReference type="NCBI Taxonomy" id="887144"/>
    <lineage>
        <taxon>Bacteria</taxon>
        <taxon>Pseudomonadati</taxon>
        <taxon>Pseudomonadota</taxon>
        <taxon>Alphaproteobacteria</taxon>
        <taxon>Hyphomicrobiales</taxon>
        <taxon>Rhizobiaceae</taxon>
        <taxon>Rhizobium/Agrobacterium group</taxon>
        <taxon>Allorhizobium</taxon>
    </lineage>
</organism>
<sequence length="92" mass="10281">MGAHFIVLEVRFLTKPDVSDAEESFARLPSTERKQVLNPDDLAFLASVVERILSTSPGVSERRRGYIASYAIDLFCAGVVEEADLVQRLRQL</sequence>
<dbReference type="AlphaFoldDB" id="A0A1Q9A6P7"/>
<reference evidence="1 2" key="1">
    <citation type="submission" date="2016-09" db="EMBL/GenBank/DDBJ databases">
        <title>Rhizobium oryziradicis sp. nov., isolated from the root of rice.</title>
        <authorList>
            <person name="Zhao J."/>
            <person name="Zhang X."/>
        </authorList>
    </citation>
    <scope>NUCLEOTIDE SEQUENCE [LARGE SCALE GENOMIC DNA]</scope>
    <source>
        <strain evidence="1 2">14971</strain>
    </source>
</reference>
<evidence type="ECO:0000313" key="2">
    <source>
        <dbReference type="Proteomes" id="UP000185598"/>
    </source>
</evidence>
<gene>
    <name evidence="1" type="ORF">BJF91_12965</name>
</gene>
<evidence type="ECO:0000313" key="1">
    <source>
        <dbReference type="EMBL" id="OLP50232.1"/>
    </source>
</evidence>
<accession>A0A1Q9A6P7</accession>
<dbReference type="Proteomes" id="UP000185598">
    <property type="component" value="Unassembled WGS sequence"/>
</dbReference>
<proteinExistence type="predicted"/>
<comment type="caution">
    <text evidence="1">The sequence shown here is derived from an EMBL/GenBank/DDBJ whole genome shotgun (WGS) entry which is preliminary data.</text>
</comment>
<name>A0A1Q9A6P7_9HYPH</name>
<protein>
    <submittedName>
        <fullName evidence="1">Uncharacterized protein</fullName>
    </submittedName>
</protein>
<keyword evidence="2" id="KW-1185">Reference proteome</keyword>